<organism evidence="1 2">
    <name type="scientific">Torulaspora globosa</name>
    <dbReference type="NCBI Taxonomy" id="48254"/>
    <lineage>
        <taxon>Eukaryota</taxon>
        <taxon>Fungi</taxon>
        <taxon>Dikarya</taxon>
        <taxon>Ascomycota</taxon>
        <taxon>Saccharomycotina</taxon>
        <taxon>Saccharomycetes</taxon>
        <taxon>Saccharomycetales</taxon>
        <taxon>Saccharomycetaceae</taxon>
        <taxon>Torulaspora</taxon>
    </lineage>
</organism>
<dbReference type="AlphaFoldDB" id="A0A7H9HRF8"/>
<dbReference type="EMBL" id="CP059269">
    <property type="protein sequence ID" value="QLQ79873.1"/>
    <property type="molecule type" value="Genomic_DNA"/>
</dbReference>
<sequence>MSCLRLMSMALLRKLIRILSVRRCRRVHRPRKAQRVTRYDLLRAHY</sequence>
<dbReference type="Proteomes" id="UP000510647">
    <property type="component" value="Chromosome 3"/>
</dbReference>
<protein>
    <submittedName>
        <fullName evidence="1">Uncharacterized protein</fullName>
    </submittedName>
</protein>
<evidence type="ECO:0000313" key="2">
    <source>
        <dbReference type="Proteomes" id="UP000510647"/>
    </source>
</evidence>
<name>A0A7H9HRF8_9SACH</name>
<accession>A0A7H9HRF8</accession>
<evidence type="ECO:0000313" key="1">
    <source>
        <dbReference type="EMBL" id="QLQ79873.1"/>
    </source>
</evidence>
<gene>
    <name evidence="1" type="ORF">HG537_0C05215</name>
</gene>
<proteinExistence type="predicted"/>
<reference evidence="1 2" key="1">
    <citation type="submission" date="2020-06" db="EMBL/GenBank/DDBJ databases">
        <title>The yeast mating-type switching endonuclease HO is a domesticated member of an unorthodox homing genetic element family.</title>
        <authorList>
            <person name="Coughlan A.Y."/>
            <person name="Lombardi L."/>
            <person name="Braun-Galleani S."/>
            <person name="Martos A.R."/>
            <person name="Galeote V."/>
            <person name="Bigey F."/>
            <person name="Dequin S."/>
            <person name="Byrne K.P."/>
            <person name="Wolfe K.H."/>
        </authorList>
    </citation>
    <scope>NUCLEOTIDE SEQUENCE [LARGE SCALE GENOMIC DNA]</scope>
    <source>
        <strain evidence="1 2">CBS2947</strain>
    </source>
</reference>
<keyword evidence="2" id="KW-1185">Reference proteome</keyword>